<dbReference type="GO" id="GO:0042826">
    <property type="term" value="F:histone deacetylase binding"/>
    <property type="evidence" value="ECO:0007669"/>
    <property type="project" value="TreeGrafter"/>
</dbReference>
<evidence type="ECO:0000256" key="2">
    <source>
        <dbReference type="ARBA" id="ARBA00004496"/>
    </source>
</evidence>
<dbReference type="PANTHER" id="PTHR46165:SF2">
    <property type="entry name" value="SET AND MYND DOMAIN-CONTAINING PROTEIN 4"/>
    <property type="match status" value="1"/>
</dbReference>
<dbReference type="Proteomes" id="UP000699462">
    <property type="component" value="Unassembled WGS sequence"/>
</dbReference>
<dbReference type="GO" id="GO:0032259">
    <property type="term" value="P:methylation"/>
    <property type="evidence" value="ECO:0007669"/>
    <property type="project" value="UniProtKB-KW"/>
</dbReference>
<evidence type="ECO:0000256" key="10">
    <source>
        <dbReference type="ARBA" id="ARBA00023242"/>
    </source>
</evidence>
<evidence type="ECO:0000256" key="3">
    <source>
        <dbReference type="ARBA" id="ARBA00022490"/>
    </source>
</evidence>
<evidence type="ECO:0000313" key="14">
    <source>
        <dbReference type="EMBL" id="KAF8561910.1"/>
    </source>
</evidence>
<dbReference type="AlphaFoldDB" id="A0A8T0D203"/>
<evidence type="ECO:0000256" key="5">
    <source>
        <dbReference type="ARBA" id="ARBA00022679"/>
    </source>
</evidence>
<dbReference type="InterPro" id="IPR011990">
    <property type="entry name" value="TPR-like_helical_dom_sf"/>
</dbReference>
<evidence type="ECO:0000313" key="15">
    <source>
        <dbReference type="Proteomes" id="UP000699462"/>
    </source>
</evidence>
<comment type="caution">
    <text evidence="14">The sequence shown here is derived from an EMBL/GenBank/DDBJ whole genome shotgun (WGS) entry which is preliminary data.</text>
</comment>
<dbReference type="GO" id="GO:0005634">
    <property type="term" value="C:nucleus"/>
    <property type="evidence" value="ECO:0007669"/>
    <property type="project" value="UniProtKB-SubCell"/>
</dbReference>
<evidence type="ECO:0000256" key="9">
    <source>
        <dbReference type="ARBA" id="ARBA00022833"/>
    </source>
</evidence>
<name>A0A8T0D203_9TREM</name>
<evidence type="ECO:0000256" key="12">
    <source>
        <dbReference type="PROSITE-ProRule" id="PRU00134"/>
    </source>
</evidence>
<dbReference type="Gene3D" id="6.10.140.2220">
    <property type="match status" value="1"/>
</dbReference>
<reference evidence="14 15" key="1">
    <citation type="submission" date="2019-07" db="EMBL/GenBank/DDBJ databases">
        <title>Annotation for the trematode Paragonimus westermani.</title>
        <authorList>
            <person name="Choi Y.-J."/>
        </authorList>
    </citation>
    <scope>NUCLEOTIDE SEQUENCE [LARGE SCALE GENOMIC DNA]</scope>
    <source>
        <strain evidence="14">180907_Pwestermani</strain>
    </source>
</reference>
<dbReference type="SUPFAM" id="SSF48452">
    <property type="entry name" value="TPR-like"/>
    <property type="match status" value="1"/>
</dbReference>
<keyword evidence="3" id="KW-0963">Cytoplasm</keyword>
<proteinExistence type="predicted"/>
<evidence type="ECO:0000256" key="1">
    <source>
        <dbReference type="ARBA" id="ARBA00004123"/>
    </source>
</evidence>
<feature type="domain" description="MYND-type" evidence="13">
    <location>
        <begin position="396"/>
        <end position="447"/>
    </location>
</feature>
<evidence type="ECO:0000259" key="13">
    <source>
        <dbReference type="PROSITE" id="PS50865"/>
    </source>
</evidence>
<keyword evidence="6" id="KW-0949">S-adenosyl-L-methionine</keyword>
<evidence type="ECO:0000256" key="4">
    <source>
        <dbReference type="ARBA" id="ARBA00022603"/>
    </source>
</evidence>
<evidence type="ECO:0000256" key="11">
    <source>
        <dbReference type="ARBA" id="ARBA00048985"/>
    </source>
</evidence>
<protein>
    <recommendedName>
        <fullName evidence="13">MYND-type domain-containing protein</fullName>
    </recommendedName>
</protein>
<keyword evidence="9" id="KW-0862">Zinc</keyword>
<dbReference type="InterPro" id="IPR002893">
    <property type="entry name" value="Znf_MYND"/>
</dbReference>
<dbReference type="GO" id="GO:0008270">
    <property type="term" value="F:zinc ion binding"/>
    <property type="evidence" value="ECO:0007669"/>
    <property type="project" value="UniProtKB-KW"/>
</dbReference>
<comment type="subcellular location">
    <subcellularLocation>
        <location evidence="2">Cytoplasm</location>
    </subcellularLocation>
    <subcellularLocation>
        <location evidence="1">Nucleus</location>
    </subcellularLocation>
</comment>
<dbReference type="EMBL" id="JTDF01021386">
    <property type="protein sequence ID" value="KAF8561910.1"/>
    <property type="molecule type" value="Genomic_DNA"/>
</dbReference>
<dbReference type="GO" id="GO:0008168">
    <property type="term" value="F:methyltransferase activity"/>
    <property type="evidence" value="ECO:0007669"/>
    <property type="project" value="UniProtKB-KW"/>
</dbReference>
<dbReference type="OrthoDB" id="5945798at2759"/>
<keyword evidence="8 12" id="KW-0863">Zinc-finger</keyword>
<dbReference type="InterPro" id="IPR052097">
    <property type="entry name" value="SET-MYND_domain_protein"/>
</dbReference>
<organism evidence="14 15">
    <name type="scientific">Paragonimus westermani</name>
    <dbReference type="NCBI Taxonomy" id="34504"/>
    <lineage>
        <taxon>Eukaryota</taxon>
        <taxon>Metazoa</taxon>
        <taxon>Spiralia</taxon>
        <taxon>Lophotrochozoa</taxon>
        <taxon>Platyhelminthes</taxon>
        <taxon>Trematoda</taxon>
        <taxon>Digenea</taxon>
        <taxon>Plagiorchiida</taxon>
        <taxon>Troglotremata</taxon>
        <taxon>Troglotrematidae</taxon>
        <taxon>Paragonimus</taxon>
    </lineage>
</organism>
<dbReference type="InterPro" id="IPR044421">
    <property type="entry name" value="SMYD4_SET"/>
</dbReference>
<dbReference type="InterPro" id="IPR046341">
    <property type="entry name" value="SET_dom_sf"/>
</dbReference>
<dbReference type="CDD" id="cd10536">
    <property type="entry name" value="SET_SMYD4"/>
    <property type="match status" value="1"/>
</dbReference>
<evidence type="ECO:0000256" key="7">
    <source>
        <dbReference type="ARBA" id="ARBA00022723"/>
    </source>
</evidence>
<dbReference type="GO" id="GO:0005737">
    <property type="term" value="C:cytoplasm"/>
    <property type="evidence" value="ECO:0007669"/>
    <property type="project" value="UniProtKB-SubCell"/>
</dbReference>
<keyword evidence="4" id="KW-0489">Methyltransferase</keyword>
<dbReference type="PROSITE" id="PS50865">
    <property type="entry name" value="ZF_MYND_2"/>
    <property type="match status" value="1"/>
</dbReference>
<comment type="catalytic activity">
    <reaction evidence="11">
        <text>L-lysyl-[protein] + S-adenosyl-L-methionine = N(6)-methyl-L-lysyl-[protein] + S-adenosyl-L-homocysteine + H(+)</text>
        <dbReference type="Rhea" id="RHEA:51736"/>
        <dbReference type="Rhea" id="RHEA-COMP:9752"/>
        <dbReference type="Rhea" id="RHEA-COMP:13053"/>
        <dbReference type="ChEBI" id="CHEBI:15378"/>
        <dbReference type="ChEBI" id="CHEBI:29969"/>
        <dbReference type="ChEBI" id="CHEBI:57856"/>
        <dbReference type="ChEBI" id="CHEBI:59789"/>
        <dbReference type="ChEBI" id="CHEBI:61929"/>
    </reaction>
</comment>
<keyword evidence="10" id="KW-0539">Nucleus</keyword>
<dbReference type="Gene3D" id="1.25.40.10">
    <property type="entry name" value="Tetratricopeptide repeat domain"/>
    <property type="match status" value="1"/>
</dbReference>
<sequence>MVLDCIYHPGTFRVRRSVSLCRSSCRFELNGNAKAGANLTWTPILSTASTTVLASKGMLHSEPHDDFRRFCQVVATAVVDLWTNEEKSTGYVSRRTLSLWPSEFVRCKTDFERVTVLMRIPSVRQFTLPPATQSSVCRSSLKSDSNSDVLRELGNFAWQRHEISQALTFYTKAVLHAASPEKRALALANRSCVLVRVGAKQAVLDDITHALENNYPIQKQARLHVRQAQTLLLMKKVDEARSAFLEARDCIQEGPNSSTLDLLITNGLQRCAALAHARSTGRLITPHDTHDSALYVSQPDPPTHLLNRITFGQEQRHKRLSTTDKADRQSAPLDHAYKIHYGNENIGWQLIANRDLLPGMSINKIFVSFTSISGELVLIERPFVRQLNPTSFERDCYNCFKRSYNLYPCRGCSEIGFCSRACEQAVWTISVDSSNRKQDAVYHRFECGQLARFPNGNFNRWRWLHSSVMENRAGLARYQALFHENSSNTERTVEQQLCWLAFASVAQTPPETIRSLAQGLSPKPGEHQVDSTIPRRSHSTLSAFSGVYEPPLPDLCDAGLLSVGWLRTMSENRNALNLWQNTIVAVFLTHCLKAGGYQLDWDENCLLNPSGDILLVDEQPLPASWAAACLLHHLQSFPTASQDITRAAYINDANDSSENSGMVWERIKHEKFATGVYPLMSLRSHSCDMNAHTVYMADGLCALFTLKQIKRGEVLTRSLAGNFFLHNRKERQDELQQYYLIKCQCVPCRENWSSHDPTIRIRCPSCRKIAPLTTLDLHNLHSGRVCSCSRKHLRRILDRCQTLCQEAGNLMNTIPSEYRDIPFHNIPQELMDKQLVCLTRLLSSMGLGGLLARPSFVSFGLQSHLTRLLSLRYGCCVTESGVHNSDSELSSYTCIVQFRLNLEDD</sequence>
<evidence type="ECO:0000256" key="8">
    <source>
        <dbReference type="ARBA" id="ARBA00022771"/>
    </source>
</evidence>
<gene>
    <name evidence="14" type="ORF">P879_02492</name>
</gene>
<dbReference type="PANTHER" id="PTHR46165">
    <property type="entry name" value="SET AND MYND DOMAIN-CONTAINING PROTEIN 4"/>
    <property type="match status" value="1"/>
</dbReference>
<accession>A0A8T0D203</accession>
<dbReference type="SUPFAM" id="SSF82199">
    <property type="entry name" value="SET domain"/>
    <property type="match status" value="1"/>
</dbReference>
<dbReference type="Gene3D" id="2.170.270.10">
    <property type="entry name" value="SET domain"/>
    <property type="match status" value="1"/>
</dbReference>
<keyword evidence="7" id="KW-0479">Metal-binding</keyword>
<evidence type="ECO:0000256" key="6">
    <source>
        <dbReference type="ARBA" id="ARBA00022691"/>
    </source>
</evidence>
<keyword evidence="5" id="KW-0808">Transferase</keyword>
<keyword evidence="15" id="KW-1185">Reference proteome</keyword>